<protein>
    <recommendedName>
        <fullName evidence="7">DUF3677 domain-containing protein</fullName>
    </recommendedName>
</protein>
<feature type="region of interest" description="Disordered" evidence="1">
    <location>
        <begin position="2065"/>
        <end position="2089"/>
    </location>
</feature>
<dbReference type="VEuPathDB" id="AmoebaDB:DICPUDRAFT_100030"/>
<dbReference type="OrthoDB" id="19938at2759"/>
<feature type="compositionally biased region" description="Low complexity" evidence="1">
    <location>
        <begin position="1850"/>
        <end position="1874"/>
    </location>
</feature>
<feature type="region of interest" description="Disordered" evidence="1">
    <location>
        <begin position="203"/>
        <end position="226"/>
    </location>
</feature>
<reference evidence="6" key="1">
    <citation type="journal article" date="2011" name="Genome Biol.">
        <title>Comparative genomics of the social amoebae Dictyostelium discoideum and Dictyostelium purpureum.</title>
        <authorList>
            <consortium name="US DOE Joint Genome Institute (JGI-PGF)"/>
            <person name="Sucgang R."/>
            <person name="Kuo A."/>
            <person name="Tian X."/>
            <person name="Salerno W."/>
            <person name="Parikh A."/>
            <person name="Feasley C.L."/>
            <person name="Dalin E."/>
            <person name="Tu H."/>
            <person name="Huang E."/>
            <person name="Barry K."/>
            <person name="Lindquist E."/>
            <person name="Shapiro H."/>
            <person name="Bruce D."/>
            <person name="Schmutz J."/>
            <person name="Salamov A."/>
            <person name="Fey P."/>
            <person name="Gaudet P."/>
            <person name="Anjard C."/>
            <person name="Babu M.M."/>
            <person name="Basu S."/>
            <person name="Bushmanova Y."/>
            <person name="van der Wel H."/>
            <person name="Katoh-Kurasawa M."/>
            <person name="Dinh C."/>
            <person name="Coutinho P.M."/>
            <person name="Saito T."/>
            <person name="Elias M."/>
            <person name="Schaap P."/>
            <person name="Kay R.R."/>
            <person name="Henrissat B."/>
            <person name="Eichinger L."/>
            <person name="Rivero F."/>
            <person name="Putnam N.H."/>
            <person name="West C.M."/>
            <person name="Loomis W.F."/>
            <person name="Chisholm R.L."/>
            <person name="Shaulsky G."/>
            <person name="Strassmann J.E."/>
            <person name="Queller D.C."/>
            <person name="Kuspa A."/>
            <person name="Grigoriev I.V."/>
        </authorList>
    </citation>
    <scope>NUCLEOTIDE SEQUENCE [LARGE SCALE GENOMIC DNA]</scope>
    <source>
        <strain evidence="6">QSDP1</strain>
    </source>
</reference>
<evidence type="ECO:0000259" key="4">
    <source>
        <dbReference type="Pfam" id="PF22929"/>
    </source>
</evidence>
<dbReference type="InterPro" id="IPR038902">
    <property type="entry name" value="INTS1"/>
</dbReference>
<dbReference type="InParanoid" id="F1A4U5"/>
<dbReference type="Pfam" id="PF22927">
    <property type="entry name" value="INT1_R3"/>
    <property type="match status" value="1"/>
</dbReference>
<evidence type="ECO:0000313" key="6">
    <source>
        <dbReference type="Proteomes" id="UP000001064"/>
    </source>
</evidence>
<dbReference type="FunCoup" id="F1A4U5">
    <property type="interactions" value="133"/>
</dbReference>
<feature type="compositionally biased region" description="Basic residues" evidence="1">
    <location>
        <begin position="1"/>
        <end position="11"/>
    </location>
</feature>
<feature type="domain" description="Integrator complex subunit 1 INTS2-binding" evidence="4">
    <location>
        <begin position="952"/>
        <end position="1227"/>
    </location>
</feature>
<evidence type="ECO:0000259" key="3">
    <source>
        <dbReference type="Pfam" id="PF22928"/>
    </source>
</evidence>
<dbReference type="InterPro" id="IPR053965">
    <property type="entry name" value="INTS1_R4"/>
</dbReference>
<evidence type="ECO:0008006" key="7">
    <source>
        <dbReference type="Google" id="ProtNLM"/>
    </source>
</evidence>
<sequence>MSNVNKVKRSKGLNEESSEQGQAKKLKNDTDNNGINNSSNISNNINNNPNNNNIKKSFDQNYYVDLIESEEDIENKIRIIKTILLVFRNSIGNEPDKCAYLSLLVIAKKSPSLFSHFDLLDPLLSLLKKDPTHVQKKNNLLSILACNLLMAGYDSISDWPQYLFFAYLDDAIGDRYWVEDPYCKNFVNNITMVFPQNKQQQLQQTNNTALSTTTSTTTTPPTVNKQPLALQQKIKNPTPSATNTTQNNNDDQDLLVVVEEIDQLLTSSPSSNQSQPPQQPRNRFSYCYNEIIRYIIHLIKQYIISPNQRAFIKLLSLTVGFKESRLEGSQVIDSLLNNTNVFRFSKEYLSQLLMYTTENTLEDIKTVQNLLKIQISSHQFDVVSSLLGNNSAYPAIALHQAIEMEMDGNQKVVTKSKLSTIFKYFPANRGEEELSAILKDYASREDRNVKLVIRKIFKHLSSINLIYLCEQLTNITSWDEQHYIKPTNSNINILTGEKWITNMYHLLSQLLFLLPSFYETSKELNPRIAVSYLQSYCVQWVGKLIPLSELSSTDALSLIKRFLVFEPLGSYFQASNNAADSDRNAYRILTTETPIQEVILEVIINIGTEFSNERGACLDLCEGLLKRAMSTATKVGIASNITKPSFAESFINFSRIENSDPPLAYTPMFWQSMVLSCLLVCLSPFVIGTYLWPNCPTIRTLIEMVITRSWKFPPYIPKGIQNSNIFEINEMNQRIEEKKILSKYPQLNGIEFILLDIKGPIRQPPDEIIEKLQKLENENHLGFVLCTSRQPDFLLEIMSNQDSKQSMVWLNPIIHNDPKTLDILPPICISEILLSTQFESPNANNNISQRVLSRMTLFFNSLSPVPTLEILNFFFTLLHSENQIVRLLSKKALASLVPPSPKSSSSTSTTSGSNIPLPPSTHQQLKSSLDKIKTSPTNNLSSLGGSNGIQKNTDSNLFITEDFQWLIKLGSLQWFEESQEIVIAALKKAIYIETDINAIKSYLQYLVNNQSTPYDASFPIDLSYLILDRGVTANYLMNSEIAILIFYVYLHLLQPEQQKELSSYLSSHSVVNSQQKWIVAKTHSSSTTTTSATNPKEIYIPRVVLDSVIYCLSTYKLNNSIDQNFNQQIESIINILFPVSKTNSKLETTFHNFKNQSVDEPILRSKEFVEIVLQSNIQQLIQVSFESEYLLKSTDCINYLFSHSISNISREMILTKLDNSIDEIKKQYNSSGNHEDIKKQLSQLKLNHNNTLTILKLFIKKSKNQKGSLFLNFIESIQQNQIIKEKAIKRKQSNLIFNQFLDNDGPVKETEPMNIDNISIKDQLFNNTSTANELINITIPIIKENNSEKIESYFKEIQSFNFNNLAPNNEINISLLISIIRLLNNDLIKNSKIVDNQNNQIQKLLDSLSNQKINNNNVFKQKDFLEYISKKALFKLLPITPINTPMKQSPKLHSKPSNEKVFDICKEWNIYSSDSIEVPKFKFNSKEIISELDKIKYQNLVINEINRLGYIFKNLVSLFIFNDPQRLEEFIGKFFSKLYSMTQRNNIESTHSTDVTIVIFNSLVLLLNEIGSKKDLKLKTSLGILLDWMVLLVQQFILNNQENHKQNFNSQETMKNHNSNNINNNINIKLNLDKIYFLLFGKGSFKFSTFLHSHFIHNSTWKNLKIMMQWLFKVGNDCKNGVNQFIEINSSHKRIGLDPSLVLSFINAYHQHPRSGAPYYSASNTATTAISKSVTNMTTIMDSVVMHYLNPSTIRLLSDYIVDEMDSVKILSPSKLQNRMNLLISSSMISRDNLVSLILHLSNQYTKSSSSATVIKQIYFAFPSLLKSIISNYSPFLILPSNQTNQLLLKQQPQQKIQKSDQPQQNQNNNIIPNDLKSQIPTTQLDIIFHRIILKISDVSNENRNSGFIIIRKLALIHPELISLHLPSIHSLLSGRSDTPLDQFLSRNYHHLFYQILDLLDILRPVVFNSPSLEPILCEYFTLLSSNCSSRISDFVPMISKLCDFILIFIDHNQNIDLLIQHKDIIKSLSNFYPNFQPVLKRTKPNQLTSTLNSLYSFDINYQQPHPHQQSKPQKPSQKPSQQQQQQTSQHIINCKESYPFKYIKNEKYLNENEKTAQQLDEIIKITHNVPNQLSFLKNELLLLIQSDYYNIRNMAYFLIQRYLQYCPQEVETMIGGYLNCFQHWNPDVIKDAIQHSQDFYYLSTNDRSEYLVEQILIYGGKDSISDIKKLVNPFSKIFN</sequence>
<dbReference type="Pfam" id="PF22928">
    <property type="entry name" value="INTS1_R4"/>
    <property type="match status" value="1"/>
</dbReference>
<evidence type="ECO:0000259" key="2">
    <source>
        <dbReference type="Pfam" id="PF22927"/>
    </source>
</evidence>
<dbReference type="STRING" id="5786.F1A4U5"/>
<gene>
    <name evidence="5" type="ORF">DICPUDRAFT_100030</name>
</gene>
<dbReference type="GeneID" id="10507224"/>
<feature type="region of interest" description="Disordered" evidence="1">
    <location>
        <begin position="899"/>
        <end position="928"/>
    </location>
</feature>
<organism evidence="5 6">
    <name type="scientific">Dictyostelium purpureum</name>
    <name type="common">Slime mold</name>
    <dbReference type="NCBI Taxonomy" id="5786"/>
    <lineage>
        <taxon>Eukaryota</taxon>
        <taxon>Amoebozoa</taxon>
        <taxon>Evosea</taxon>
        <taxon>Eumycetozoa</taxon>
        <taxon>Dictyostelia</taxon>
        <taxon>Dictyosteliales</taxon>
        <taxon>Dictyosteliaceae</taxon>
        <taxon>Dictyostelium</taxon>
    </lineage>
</organism>
<dbReference type="GO" id="GO:0032039">
    <property type="term" value="C:integrator complex"/>
    <property type="evidence" value="ECO:0000318"/>
    <property type="project" value="GO_Central"/>
</dbReference>
<dbReference type="InterPro" id="IPR053964">
    <property type="entry name" value="INT1_R3"/>
</dbReference>
<feature type="region of interest" description="Disordered" evidence="1">
    <location>
        <begin position="1850"/>
        <end position="1875"/>
    </location>
</feature>
<feature type="domain" description="Integrator complex subunit 1 R4" evidence="3">
    <location>
        <begin position="2111"/>
        <end position="2203"/>
    </location>
</feature>
<dbReference type="eggNOG" id="KOG4596">
    <property type="taxonomic scope" value="Eukaryota"/>
</dbReference>
<dbReference type="OMA" id="FIHNSTW"/>
<feature type="compositionally biased region" description="Low complexity" evidence="1">
    <location>
        <begin position="32"/>
        <end position="52"/>
    </location>
</feature>
<dbReference type="PANTHER" id="PTHR21224">
    <property type="entry name" value="INTEGRATOR COMPLEX SUBUNIT 1"/>
    <property type="match status" value="1"/>
</dbReference>
<dbReference type="Proteomes" id="UP000001064">
    <property type="component" value="Unassembled WGS sequence"/>
</dbReference>
<dbReference type="PANTHER" id="PTHR21224:SF1">
    <property type="entry name" value="INTEGRATOR COMPLEX SUBUNIT 1"/>
    <property type="match status" value="1"/>
</dbReference>
<evidence type="ECO:0000256" key="1">
    <source>
        <dbReference type="SAM" id="MobiDB-lite"/>
    </source>
</evidence>
<dbReference type="KEGG" id="dpp:DICPUDRAFT_100030"/>
<evidence type="ECO:0000313" key="5">
    <source>
        <dbReference type="EMBL" id="EGC28783.1"/>
    </source>
</evidence>
<name>F1A4U5_DICPU</name>
<feature type="domain" description="Integrator complex subunit 1 R3" evidence="2">
    <location>
        <begin position="1885"/>
        <end position="2035"/>
    </location>
</feature>
<feature type="region of interest" description="Disordered" evidence="1">
    <location>
        <begin position="1"/>
        <end position="52"/>
    </location>
</feature>
<accession>F1A4U5</accession>
<dbReference type="Pfam" id="PF22929">
    <property type="entry name" value="INTS1_INTS2-bd"/>
    <property type="match status" value="1"/>
</dbReference>
<keyword evidence="6" id="KW-1185">Reference proteome</keyword>
<dbReference type="RefSeq" id="XP_003294689.1">
    <property type="nucleotide sequence ID" value="XM_003294641.1"/>
</dbReference>
<dbReference type="EMBL" id="GL871545">
    <property type="protein sequence ID" value="EGC28783.1"/>
    <property type="molecule type" value="Genomic_DNA"/>
</dbReference>
<dbReference type="InterPro" id="IPR053966">
    <property type="entry name" value="INTS1_INTS2-bd"/>
</dbReference>
<dbReference type="GO" id="GO:0034474">
    <property type="term" value="P:U2 snRNA 3'-end processing"/>
    <property type="evidence" value="ECO:0000318"/>
    <property type="project" value="GO_Central"/>
</dbReference>
<proteinExistence type="predicted"/>
<feature type="compositionally biased region" description="Low complexity" evidence="1">
    <location>
        <begin position="902"/>
        <end position="913"/>
    </location>
</feature>